<dbReference type="RefSeq" id="WP_119933458.1">
    <property type="nucleotide sequence ID" value="NZ_JAAVUN010000024.1"/>
</dbReference>
<dbReference type="PANTHER" id="PTHR10815">
    <property type="entry name" value="METHYLATED-DNA--PROTEIN-CYSTEINE METHYLTRANSFERASE"/>
    <property type="match status" value="1"/>
</dbReference>
<dbReference type="InterPro" id="IPR036631">
    <property type="entry name" value="MGMT_N_sf"/>
</dbReference>
<dbReference type="InterPro" id="IPR001497">
    <property type="entry name" value="MethylDNA_cys_MeTrfase_AS"/>
</dbReference>
<dbReference type="Gene3D" id="1.10.10.10">
    <property type="entry name" value="Winged helix-like DNA-binding domain superfamily/Winged helix DNA-binding domain"/>
    <property type="match status" value="1"/>
</dbReference>
<dbReference type="CDD" id="cd06445">
    <property type="entry name" value="ATase"/>
    <property type="match status" value="1"/>
</dbReference>
<evidence type="ECO:0000256" key="2">
    <source>
        <dbReference type="ARBA" id="ARBA00008711"/>
    </source>
</evidence>
<organism evidence="11 12">
    <name type="scientific">Kocuria subflava</name>
    <dbReference type="NCBI Taxonomy" id="1736139"/>
    <lineage>
        <taxon>Bacteria</taxon>
        <taxon>Bacillati</taxon>
        <taxon>Actinomycetota</taxon>
        <taxon>Actinomycetes</taxon>
        <taxon>Micrococcales</taxon>
        <taxon>Micrococcaceae</taxon>
        <taxon>Kocuria</taxon>
    </lineage>
</organism>
<keyword evidence="6" id="KW-0227">DNA damage</keyword>
<keyword evidence="7" id="KW-0234">DNA repair</keyword>
<dbReference type="PROSITE" id="PS00374">
    <property type="entry name" value="MGMT"/>
    <property type="match status" value="1"/>
</dbReference>
<dbReference type="EMBL" id="JAAVUN010000024">
    <property type="protein sequence ID" value="NKE10396.1"/>
    <property type="molecule type" value="Genomic_DNA"/>
</dbReference>
<evidence type="ECO:0000256" key="4">
    <source>
        <dbReference type="ARBA" id="ARBA00022603"/>
    </source>
</evidence>
<dbReference type="Gene3D" id="3.30.160.70">
    <property type="entry name" value="Methylated DNA-protein cysteine methyltransferase domain"/>
    <property type="match status" value="1"/>
</dbReference>
<dbReference type="SUPFAM" id="SSF53155">
    <property type="entry name" value="Methylated DNA-protein cysteine methyltransferase domain"/>
    <property type="match status" value="1"/>
</dbReference>
<evidence type="ECO:0000256" key="9">
    <source>
        <dbReference type="SAM" id="MobiDB-lite"/>
    </source>
</evidence>
<evidence type="ECO:0000259" key="10">
    <source>
        <dbReference type="Pfam" id="PF01035"/>
    </source>
</evidence>
<dbReference type="Proteomes" id="UP000521379">
    <property type="component" value="Unassembled WGS sequence"/>
</dbReference>
<comment type="catalytic activity">
    <reaction evidence="1">
        <text>a 4-O-methyl-thymidine in DNA + L-cysteinyl-[protein] = a thymidine in DNA + S-methyl-L-cysteinyl-[protein]</text>
        <dbReference type="Rhea" id="RHEA:53428"/>
        <dbReference type="Rhea" id="RHEA-COMP:10131"/>
        <dbReference type="Rhea" id="RHEA-COMP:10132"/>
        <dbReference type="Rhea" id="RHEA-COMP:13555"/>
        <dbReference type="Rhea" id="RHEA-COMP:13556"/>
        <dbReference type="ChEBI" id="CHEBI:29950"/>
        <dbReference type="ChEBI" id="CHEBI:82612"/>
        <dbReference type="ChEBI" id="CHEBI:137386"/>
        <dbReference type="ChEBI" id="CHEBI:137387"/>
        <dbReference type="EC" id="2.1.1.63"/>
    </reaction>
</comment>
<dbReference type="GO" id="GO:0003908">
    <property type="term" value="F:methylated-DNA-[protein]-cysteine S-methyltransferase activity"/>
    <property type="evidence" value="ECO:0007669"/>
    <property type="project" value="UniProtKB-EC"/>
</dbReference>
<dbReference type="GO" id="GO:0032259">
    <property type="term" value="P:methylation"/>
    <property type="evidence" value="ECO:0007669"/>
    <property type="project" value="UniProtKB-KW"/>
</dbReference>
<proteinExistence type="inferred from homology"/>
<sequence length="204" mass="21851">MESTSTAGQGSFVPQNSAEPQSQALAASSPVAACHRVFTTVLGEMVVAVGDFDGHPALTGVWFKDQKHFPDAETLGHHDNGANSLLQQAQEQILEWLAGDRQEFDLPLALGSKPQGLRPRVWQELRQIPHGTTTTYGELAAQMGGKGMAQAVGQAVGRNPWSIVLPCHRVVSSTGALTGYAGGLERKRWLLTAEGSLPQEPELF</sequence>
<dbReference type="InterPro" id="IPR014048">
    <property type="entry name" value="MethylDNA_cys_MeTrfase_DNA-bd"/>
</dbReference>
<keyword evidence="12" id="KW-1185">Reference proteome</keyword>
<keyword evidence="5 11" id="KW-0808">Transferase</keyword>
<evidence type="ECO:0000256" key="1">
    <source>
        <dbReference type="ARBA" id="ARBA00001286"/>
    </source>
</evidence>
<evidence type="ECO:0000256" key="8">
    <source>
        <dbReference type="ARBA" id="ARBA00049348"/>
    </source>
</evidence>
<protein>
    <recommendedName>
        <fullName evidence="3">methylated-DNA--[protein]-cysteine S-methyltransferase</fullName>
        <ecNumber evidence="3">2.1.1.63</ecNumber>
    </recommendedName>
</protein>
<dbReference type="Pfam" id="PF01035">
    <property type="entry name" value="DNA_binding_1"/>
    <property type="match status" value="1"/>
</dbReference>
<feature type="region of interest" description="Disordered" evidence="9">
    <location>
        <begin position="1"/>
        <end position="21"/>
    </location>
</feature>
<dbReference type="PANTHER" id="PTHR10815:SF5">
    <property type="entry name" value="METHYLATED-DNA--PROTEIN-CYSTEINE METHYLTRANSFERASE"/>
    <property type="match status" value="1"/>
</dbReference>
<comment type="caution">
    <text evidence="11">The sequence shown here is derived from an EMBL/GenBank/DDBJ whole genome shotgun (WGS) entry which is preliminary data.</text>
</comment>
<accession>A0A846UA39</accession>
<dbReference type="InterPro" id="IPR036217">
    <property type="entry name" value="MethylDNA_cys_MeTrfase_DNAb"/>
</dbReference>
<evidence type="ECO:0000256" key="7">
    <source>
        <dbReference type="ARBA" id="ARBA00023204"/>
    </source>
</evidence>
<dbReference type="SUPFAM" id="SSF46767">
    <property type="entry name" value="Methylated DNA-protein cysteine methyltransferase, C-terminal domain"/>
    <property type="match status" value="1"/>
</dbReference>
<evidence type="ECO:0000256" key="3">
    <source>
        <dbReference type="ARBA" id="ARBA00011918"/>
    </source>
</evidence>
<evidence type="ECO:0000313" key="11">
    <source>
        <dbReference type="EMBL" id="NKE10396.1"/>
    </source>
</evidence>
<name>A0A846UA39_9MICC</name>
<dbReference type="InterPro" id="IPR036388">
    <property type="entry name" value="WH-like_DNA-bd_sf"/>
</dbReference>
<gene>
    <name evidence="11" type="ORF">GTW58_10745</name>
</gene>
<comment type="similarity">
    <text evidence="2">Belongs to the MGMT family.</text>
</comment>
<dbReference type="AlphaFoldDB" id="A0A846UA39"/>
<evidence type="ECO:0000256" key="5">
    <source>
        <dbReference type="ARBA" id="ARBA00022679"/>
    </source>
</evidence>
<keyword evidence="4 11" id="KW-0489">Methyltransferase</keyword>
<dbReference type="GO" id="GO:0006281">
    <property type="term" value="P:DNA repair"/>
    <property type="evidence" value="ECO:0007669"/>
    <property type="project" value="UniProtKB-KW"/>
</dbReference>
<dbReference type="EC" id="2.1.1.63" evidence="3"/>
<comment type="catalytic activity">
    <reaction evidence="8">
        <text>a 6-O-methyl-2'-deoxyguanosine in DNA + L-cysteinyl-[protein] = S-methyl-L-cysteinyl-[protein] + a 2'-deoxyguanosine in DNA</text>
        <dbReference type="Rhea" id="RHEA:24000"/>
        <dbReference type="Rhea" id="RHEA-COMP:10131"/>
        <dbReference type="Rhea" id="RHEA-COMP:10132"/>
        <dbReference type="Rhea" id="RHEA-COMP:11367"/>
        <dbReference type="Rhea" id="RHEA-COMP:11368"/>
        <dbReference type="ChEBI" id="CHEBI:29950"/>
        <dbReference type="ChEBI" id="CHEBI:82612"/>
        <dbReference type="ChEBI" id="CHEBI:85445"/>
        <dbReference type="ChEBI" id="CHEBI:85448"/>
        <dbReference type="EC" id="2.1.1.63"/>
    </reaction>
</comment>
<evidence type="ECO:0000313" key="12">
    <source>
        <dbReference type="Proteomes" id="UP000521379"/>
    </source>
</evidence>
<reference evidence="11 12" key="1">
    <citation type="submission" date="2020-02" db="EMBL/GenBank/DDBJ databases">
        <authorList>
            <person name="Sun Q."/>
        </authorList>
    </citation>
    <scope>NUCLEOTIDE SEQUENCE [LARGE SCALE GENOMIC DNA]</scope>
    <source>
        <strain evidence="11 12">YIM 13062</strain>
    </source>
</reference>
<dbReference type="NCBIfam" id="TIGR00589">
    <property type="entry name" value="ogt"/>
    <property type="match status" value="1"/>
</dbReference>
<evidence type="ECO:0000256" key="6">
    <source>
        <dbReference type="ARBA" id="ARBA00022763"/>
    </source>
</evidence>
<feature type="domain" description="Methylated-DNA-[protein]-cysteine S-methyltransferase DNA binding" evidence="10">
    <location>
        <begin position="120"/>
        <end position="195"/>
    </location>
</feature>
<dbReference type="FunFam" id="1.10.10.10:FF:000214">
    <property type="entry name" value="Methylated-DNA--protein-cysteine methyltransferase"/>
    <property type="match status" value="1"/>
</dbReference>